<protein>
    <submittedName>
        <fullName evidence="2">Uncharacterized protein</fullName>
    </submittedName>
</protein>
<organism evidence="2 3">
    <name type="scientific">Albidovulum litorale</name>
    <dbReference type="NCBI Taxonomy" id="2984134"/>
    <lineage>
        <taxon>Bacteria</taxon>
        <taxon>Pseudomonadati</taxon>
        <taxon>Pseudomonadota</taxon>
        <taxon>Alphaproteobacteria</taxon>
        <taxon>Rhodobacterales</taxon>
        <taxon>Paracoccaceae</taxon>
        <taxon>Albidovulum</taxon>
    </lineage>
</organism>
<evidence type="ECO:0000256" key="1">
    <source>
        <dbReference type="SAM" id="Phobius"/>
    </source>
</evidence>
<dbReference type="RefSeq" id="WP_263738207.1">
    <property type="nucleotide sequence ID" value="NZ_JAOWKZ010000001.1"/>
</dbReference>
<gene>
    <name evidence="2" type="ORF">OEZ71_01765</name>
</gene>
<accession>A0ABT2ZIR3</accession>
<keyword evidence="1" id="KW-0812">Transmembrane</keyword>
<keyword evidence="1" id="KW-0472">Membrane</keyword>
<evidence type="ECO:0000313" key="2">
    <source>
        <dbReference type="EMBL" id="MCV2871014.1"/>
    </source>
</evidence>
<reference evidence="2 3" key="1">
    <citation type="submission" date="2022-10" db="EMBL/GenBank/DDBJ databases">
        <title>Defluviimonas sp. nov., isolated from ocean surface sediments.</title>
        <authorList>
            <person name="He W."/>
            <person name="Wang L."/>
            <person name="Zhang D.-F."/>
        </authorList>
    </citation>
    <scope>NUCLEOTIDE SEQUENCE [LARGE SCALE GENOMIC DNA]</scope>
    <source>
        <strain evidence="2 3">WL0050</strain>
    </source>
</reference>
<proteinExistence type="predicted"/>
<evidence type="ECO:0000313" key="3">
    <source>
        <dbReference type="Proteomes" id="UP001652564"/>
    </source>
</evidence>
<name>A0ABT2ZIR3_9RHOB</name>
<comment type="caution">
    <text evidence="2">The sequence shown here is derived from an EMBL/GenBank/DDBJ whole genome shotgun (WGS) entry which is preliminary data.</text>
</comment>
<keyword evidence="1" id="KW-1133">Transmembrane helix</keyword>
<keyword evidence="3" id="KW-1185">Reference proteome</keyword>
<dbReference type="Proteomes" id="UP001652564">
    <property type="component" value="Unassembled WGS sequence"/>
</dbReference>
<dbReference type="EMBL" id="JAOWKZ010000001">
    <property type="protein sequence ID" value="MCV2871014.1"/>
    <property type="molecule type" value="Genomic_DNA"/>
</dbReference>
<feature type="transmembrane region" description="Helical" evidence="1">
    <location>
        <begin position="20"/>
        <end position="39"/>
    </location>
</feature>
<sequence>MTDTNSIDSLNGKISLVKNLAWLAGALFAGAVALAAWTASKFNELTSGFIRYGDSVSIMTHDPNGAAFPLNVDLAAPVGNALRYGSKEIFIPYFRPTSEEPAEVLKIVKSEAE</sequence>